<evidence type="ECO:0000256" key="1">
    <source>
        <dbReference type="SAM" id="MobiDB-lite"/>
    </source>
</evidence>
<evidence type="ECO:0000313" key="3">
    <source>
        <dbReference type="Proteomes" id="UP000242180"/>
    </source>
</evidence>
<dbReference type="OrthoDB" id="2289268at2759"/>
<keyword evidence="3" id="KW-1185">Reference proteome</keyword>
<comment type="caution">
    <text evidence="2">The sequence shown here is derived from an EMBL/GenBank/DDBJ whole genome shotgun (WGS) entry which is preliminary data.</text>
</comment>
<name>A0A1X2HPV1_SYNRA</name>
<evidence type="ECO:0000313" key="2">
    <source>
        <dbReference type="EMBL" id="ORZ01377.1"/>
    </source>
</evidence>
<gene>
    <name evidence="2" type="ORF">BCR43DRAFT_486837</name>
</gene>
<accession>A0A1X2HPV1</accession>
<reference evidence="2 3" key="1">
    <citation type="submission" date="2016-07" db="EMBL/GenBank/DDBJ databases">
        <title>Pervasive Adenine N6-methylation of Active Genes in Fungi.</title>
        <authorList>
            <consortium name="DOE Joint Genome Institute"/>
            <person name="Mondo S.J."/>
            <person name="Dannebaum R.O."/>
            <person name="Kuo R.C."/>
            <person name="Labutti K."/>
            <person name="Haridas S."/>
            <person name="Kuo A."/>
            <person name="Salamov A."/>
            <person name="Ahrendt S.R."/>
            <person name="Lipzen A."/>
            <person name="Sullivan W."/>
            <person name="Andreopoulos W.B."/>
            <person name="Clum A."/>
            <person name="Lindquist E."/>
            <person name="Daum C."/>
            <person name="Ramamoorthy G.K."/>
            <person name="Gryganskyi A."/>
            <person name="Culley D."/>
            <person name="Magnuson J.K."/>
            <person name="James T.Y."/>
            <person name="O'Malley M.A."/>
            <person name="Stajich J.E."/>
            <person name="Spatafora J.W."/>
            <person name="Visel A."/>
            <person name="Grigoriev I.V."/>
        </authorList>
    </citation>
    <scope>NUCLEOTIDE SEQUENCE [LARGE SCALE GENOMIC DNA]</scope>
    <source>
        <strain evidence="2 3">NRRL 2496</strain>
    </source>
</reference>
<dbReference type="Proteomes" id="UP000242180">
    <property type="component" value="Unassembled WGS sequence"/>
</dbReference>
<feature type="non-terminal residue" evidence="2">
    <location>
        <position position="578"/>
    </location>
</feature>
<dbReference type="EMBL" id="MCGN01000002">
    <property type="protein sequence ID" value="ORZ01377.1"/>
    <property type="molecule type" value="Genomic_DNA"/>
</dbReference>
<protein>
    <submittedName>
        <fullName evidence="2">Uncharacterized protein</fullName>
    </submittedName>
</protein>
<dbReference type="AlphaFoldDB" id="A0A1X2HPV1"/>
<feature type="region of interest" description="Disordered" evidence="1">
    <location>
        <begin position="352"/>
        <end position="390"/>
    </location>
</feature>
<feature type="compositionally biased region" description="Basic and acidic residues" evidence="1">
    <location>
        <begin position="354"/>
        <end position="364"/>
    </location>
</feature>
<organism evidence="2 3">
    <name type="scientific">Syncephalastrum racemosum</name>
    <name type="common">Filamentous fungus</name>
    <dbReference type="NCBI Taxonomy" id="13706"/>
    <lineage>
        <taxon>Eukaryota</taxon>
        <taxon>Fungi</taxon>
        <taxon>Fungi incertae sedis</taxon>
        <taxon>Mucoromycota</taxon>
        <taxon>Mucoromycotina</taxon>
        <taxon>Mucoromycetes</taxon>
        <taxon>Mucorales</taxon>
        <taxon>Syncephalastraceae</taxon>
        <taxon>Syncephalastrum</taxon>
    </lineage>
</organism>
<dbReference type="InParanoid" id="A0A1X2HPV1"/>
<proteinExistence type="predicted"/>
<sequence length="578" mass="65716">MTMKEQDPAKPAVRLDVVVKEAAPSEHEEKLPSDICQAAVLEVLRGRIRSEIANASYDERRVVQKRLLSQPRLPKYVFYEAAARLQEQHGPSLGSVPITVRSVNISTPGAPSLWETMVKQDFFKLCKNVPTTGSNESHMLHVPIRVSDALCQDLPRKEEFQGVLRDTLQALKEDAQALVAAIEPMMLFYAGHGLGDEEVRFQPESLIPHYDQIRSTAHMNATVKPLDLRAVAPLIYRSPDHQHFLWTEHLTFVHARILPLLPSRLKPSKHKFWSTLLDEADIPVASRKIVSGSRTFRCATIWVRQGIAAWYYDGVAFREALQTLCHILLLMHVAPSDEKQFYVSQRSSIRRKKNTAEDKTTGDDTRDEEGGLSTHSNGSEKPTRTRVPKNERVLQLTEHLKALILDDSFEEDLTVDDVRQKMDGKDPDISNLSRHEADALCKLANQLRPFAPRKQSPFHPLLHIPFVVMANAVLNTAGYHHLLTPLYPPHHFEKMESHLPLRLNGETMYEIFCCKSKDSLFKLIDKNGTSVNAQEAHKHNDSVLHAFFDREHLASVCDKHNVLRLPYLYVRSEKEVVI</sequence>